<dbReference type="Proteomes" id="UP001362999">
    <property type="component" value="Unassembled WGS sequence"/>
</dbReference>
<evidence type="ECO:0000313" key="2">
    <source>
        <dbReference type="Proteomes" id="UP001362999"/>
    </source>
</evidence>
<dbReference type="EMBL" id="JAWWNJ010000109">
    <property type="protein sequence ID" value="KAK6992532.1"/>
    <property type="molecule type" value="Genomic_DNA"/>
</dbReference>
<organism evidence="1 2">
    <name type="scientific">Favolaschia claudopus</name>
    <dbReference type="NCBI Taxonomy" id="2862362"/>
    <lineage>
        <taxon>Eukaryota</taxon>
        <taxon>Fungi</taxon>
        <taxon>Dikarya</taxon>
        <taxon>Basidiomycota</taxon>
        <taxon>Agaricomycotina</taxon>
        <taxon>Agaricomycetes</taxon>
        <taxon>Agaricomycetidae</taxon>
        <taxon>Agaricales</taxon>
        <taxon>Marasmiineae</taxon>
        <taxon>Mycenaceae</taxon>
        <taxon>Favolaschia</taxon>
    </lineage>
</organism>
<reference evidence="1 2" key="1">
    <citation type="journal article" date="2024" name="J Genomics">
        <title>Draft genome sequencing and assembly of Favolaschia claudopus CIRM-BRFM 2984 isolated from oak limbs.</title>
        <authorList>
            <person name="Navarro D."/>
            <person name="Drula E."/>
            <person name="Chaduli D."/>
            <person name="Cazenave R."/>
            <person name="Ahrendt S."/>
            <person name="Wang J."/>
            <person name="Lipzen A."/>
            <person name="Daum C."/>
            <person name="Barry K."/>
            <person name="Grigoriev I.V."/>
            <person name="Favel A."/>
            <person name="Rosso M.N."/>
            <person name="Martin F."/>
        </authorList>
    </citation>
    <scope>NUCLEOTIDE SEQUENCE [LARGE SCALE GENOMIC DNA]</scope>
    <source>
        <strain evidence="1 2">CIRM-BRFM 2984</strain>
    </source>
</reference>
<evidence type="ECO:0000313" key="1">
    <source>
        <dbReference type="EMBL" id="KAK6992532.1"/>
    </source>
</evidence>
<sequence>MEASALITTPRLWIGLVSVRISWRIRVGSESKQQIRVEGLKAWFARSAALPVDVRLLDIEGGMSSTTTFTNPPARRRQVVVQTADTMHVRSTVKFRPAMEDLQRRSLNIELRDSPG</sequence>
<name>A0AAV9ZVT1_9AGAR</name>
<comment type="caution">
    <text evidence="1">The sequence shown here is derived from an EMBL/GenBank/DDBJ whole genome shotgun (WGS) entry which is preliminary data.</text>
</comment>
<proteinExistence type="predicted"/>
<gene>
    <name evidence="1" type="ORF">R3P38DRAFT_3289497</name>
</gene>
<keyword evidence="2" id="KW-1185">Reference proteome</keyword>
<protein>
    <submittedName>
        <fullName evidence="1">Uncharacterized protein</fullName>
    </submittedName>
</protein>
<dbReference type="AlphaFoldDB" id="A0AAV9ZVT1"/>
<accession>A0AAV9ZVT1</accession>